<keyword evidence="2 3" id="KW-0067">ATP-binding</keyword>
<dbReference type="InterPro" id="IPR003593">
    <property type="entry name" value="AAA+_ATPase"/>
</dbReference>
<feature type="domain" description="Helix-hairpin-helix DNA-binding motif class 1" evidence="4">
    <location>
        <begin position="181"/>
        <end position="200"/>
    </location>
</feature>
<name>A0A1M6Q0X5_9FIRM</name>
<dbReference type="InterPro" id="IPR041451">
    <property type="entry name" value="RecD2_SH13"/>
</dbReference>
<dbReference type="GO" id="GO:0006281">
    <property type="term" value="P:DNA repair"/>
    <property type="evidence" value="ECO:0007669"/>
    <property type="project" value="InterPro"/>
</dbReference>
<dbReference type="AlphaFoldDB" id="A0A1M6Q0X5"/>
<dbReference type="GO" id="GO:0003677">
    <property type="term" value="F:DNA binding"/>
    <property type="evidence" value="ECO:0007669"/>
    <property type="project" value="UniProtKB-UniRule"/>
</dbReference>
<dbReference type="InterPro" id="IPR027417">
    <property type="entry name" value="P-loop_NTPase"/>
</dbReference>
<dbReference type="GO" id="GO:0043139">
    <property type="term" value="F:5'-3' DNA helicase activity"/>
    <property type="evidence" value="ECO:0007669"/>
    <property type="project" value="UniProtKB-UniRule"/>
</dbReference>
<dbReference type="Pfam" id="PF13538">
    <property type="entry name" value="UvrD_C_2"/>
    <property type="match status" value="1"/>
</dbReference>
<dbReference type="SUPFAM" id="SSF52540">
    <property type="entry name" value="P-loop containing nucleoside triphosphate hydrolases"/>
    <property type="match status" value="2"/>
</dbReference>
<dbReference type="Gene3D" id="2.30.30.940">
    <property type="match status" value="1"/>
</dbReference>
<dbReference type="Proteomes" id="UP000184082">
    <property type="component" value="Unassembled WGS sequence"/>
</dbReference>
<dbReference type="Pfam" id="PF14490">
    <property type="entry name" value="HHH_RecD2"/>
    <property type="match status" value="2"/>
</dbReference>
<evidence type="ECO:0000259" key="4">
    <source>
        <dbReference type="SMART" id="SM00278"/>
    </source>
</evidence>
<evidence type="ECO:0000256" key="3">
    <source>
        <dbReference type="HAMAP-Rule" id="MF_01488"/>
    </source>
</evidence>
<dbReference type="PANTHER" id="PTHR43788:SF6">
    <property type="entry name" value="DNA HELICASE B"/>
    <property type="match status" value="1"/>
</dbReference>
<feature type="domain" description="Helix-hairpin-helix DNA-binding motif class 1" evidence="4">
    <location>
        <begin position="117"/>
        <end position="136"/>
    </location>
</feature>
<dbReference type="SUPFAM" id="SSF47781">
    <property type="entry name" value="RuvA domain 2-like"/>
    <property type="match status" value="1"/>
</dbReference>
<dbReference type="CDD" id="cd18809">
    <property type="entry name" value="SF1_C_RecD"/>
    <property type="match status" value="1"/>
</dbReference>
<dbReference type="GO" id="GO:0005524">
    <property type="term" value="F:ATP binding"/>
    <property type="evidence" value="ECO:0007669"/>
    <property type="project" value="UniProtKB-UniRule"/>
</dbReference>
<dbReference type="InterPro" id="IPR006345">
    <property type="entry name" value="RecD2"/>
</dbReference>
<proteinExistence type="inferred from homology"/>
<organism evidence="6 7">
    <name type="scientific">Caminicella sporogenes DSM 14501</name>
    <dbReference type="NCBI Taxonomy" id="1121266"/>
    <lineage>
        <taxon>Bacteria</taxon>
        <taxon>Bacillati</taxon>
        <taxon>Bacillota</taxon>
        <taxon>Clostridia</taxon>
        <taxon>Peptostreptococcales</taxon>
        <taxon>Caminicellaceae</taxon>
        <taxon>Caminicella</taxon>
    </lineage>
</organism>
<dbReference type="Pfam" id="PF23139">
    <property type="entry name" value="OB_YrrC"/>
    <property type="match status" value="1"/>
</dbReference>
<dbReference type="CDD" id="cd17933">
    <property type="entry name" value="DEXSc_RecD-like"/>
    <property type="match status" value="1"/>
</dbReference>
<dbReference type="NCBIfam" id="TIGR01448">
    <property type="entry name" value="recD_rel"/>
    <property type="match status" value="1"/>
</dbReference>
<dbReference type="GO" id="GO:0006310">
    <property type="term" value="P:DNA recombination"/>
    <property type="evidence" value="ECO:0007669"/>
    <property type="project" value="InterPro"/>
</dbReference>
<dbReference type="InterPro" id="IPR050534">
    <property type="entry name" value="Coronavir_polyprotein_1ab"/>
</dbReference>
<keyword evidence="3" id="KW-0413">Isomerase</keyword>
<dbReference type="Pfam" id="PF13245">
    <property type="entry name" value="AAA_19"/>
    <property type="match status" value="1"/>
</dbReference>
<reference evidence="6 7" key="1">
    <citation type="submission" date="2016-11" db="EMBL/GenBank/DDBJ databases">
        <authorList>
            <person name="Jaros S."/>
            <person name="Januszkiewicz K."/>
            <person name="Wedrychowicz H."/>
        </authorList>
    </citation>
    <scope>NUCLEOTIDE SEQUENCE [LARGE SCALE GENOMIC DNA]</scope>
    <source>
        <strain evidence="6 7">DSM 14501</strain>
    </source>
</reference>
<evidence type="ECO:0000259" key="5">
    <source>
        <dbReference type="SMART" id="SM00382"/>
    </source>
</evidence>
<dbReference type="InterPro" id="IPR010994">
    <property type="entry name" value="RuvA_2-like"/>
</dbReference>
<keyword evidence="3" id="KW-0378">Hydrolase</keyword>
<dbReference type="Gene3D" id="1.10.10.2220">
    <property type="match status" value="1"/>
</dbReference>
<comment type="catalytic activity">
    <reaction evidence="3">
        <text>ATP + H2O = ADP + phosphate + H(+)</text>
        <dbReference type="Rhea" id="RHEA:13065"/>
        <dbReference type="ChEBI" id="CHEBI:15377"/>
        <dbReference type="ChEBI" id="CHEBI:15378"/>
        <dbReference type="ChEBI" id="CHEBI:30616"/>
        <dbReference type="ChEBI" id="CHEBI:43474"/>
        <dbReference type="ChEBI" id="CHEBI:456216"/>
        <dbReference type="EC" id="5.6.2.3"/>
    </reaction>
</comment>
<keyword evidence="7" id="KW-1185">Reference proteome</keyword>
<dbReference type="InterPro" id="IPR003583">
    <property type="entry name" value="Hlx-hairpin-Hlx_DNA-bd_motif"/>
</dbReference>
<dbReference type="SMART" id="SM00382">
    <property type="entry name" value="AAA"/>
    <property type="match status" value="1"/>
</dbReference>
<keyword evidence="1 3" id="KW-0547">Nucleotide-binding</keyword>
<dbReference type="GO" id="GO:0017116">
    <property type="term" value="F:single-stranded DNA helicase activity"/>
    <property type="evidence" value="ECO:0007669"/>
    <property type="project" value="TreeGrafter"/>
</dbReference>
<comment type="function">
    <text evidence="3">DNA-dependent ATPase and ATP-dependent 5'-3' DNA helicase. Has no activity on blunt DNA or DNA with 3'-overhangs, requires at least 10 bases of 5'-ssDNA for helicase activity.</text>
</comment>
<dbReference type="InterPro" id="IPR055446">
    <property type="entry name" value="RecD2_N_OB"/>
</dbReference>
<dbReference type="STRING" id="1121266.SAMN02745883_01349"/>
<evidence type="ECO:0000313" key="7">
    <source>
        <dbReference type="Proteomes" id="UP000184082"/>
    </source>
</evidence>
<keyword evidence="3 6" id="KW-0347">Helicase</keyword>
<dbReference type="InterPro" id="IPR029493">
    <property type="entry name" value="RecD2-like_HHH"/>
</dbReference>
<gene>
    <name evidence="3" type="primary">recD2</name>
    <name evidence="6" type="ORF">SAMN02745883_01349</name>
</gene>
<evidence type="ECO:0000256" key="1">
    <source>
        <dbReference type="ARBA" id="ARBA00022741"/>
    </source>
</evidence>
<keyword evidence="3" id="KW-0238">DNA-binding</keyword>
<dbReference type="EMBL" id="FRAJ01000010">
    <property type="protein sequence ID" value="SHK13879.1"/>
    <property type="molecule type" value="Genomic_DNA"/>
</dbReference>
<dbReference type="Gene3D" id="3.40.50.300">
    <property type="entry name" value="P-loop containing nucleotide triphosphate hydrolases"/>
    <property type="match status" value="2"/>
</dbReference>
<dbReference type="RefSeq" id="WP_072966862.1">
    <property type="nucleotide sequence ID" value="NZ_FRAJ01000010.1"/>
</dbReference>
<feature type="binding site" evidence="3">
    <location>
        <begin position="344"/>
        <end position="348"/>
    </location>
    <ligand>
        <name>ATP</name>
        <dbReference type="ChEBI" id="CHEBI:30616"/>
    </ligand>
</feature>
<dbReference type="EC" id="5.6.2.3" evidence="3"/>
<dbReference type="GO" id="GO:0016887">
    <property type="term" value="F:ATP hydrolysis activity"/>
    <property type="evidence" value="ECO:0007669"/>
    <property type="project" value="RHEA"/>
</dbReference>
<evidence type="ECO:0000256" key="2">
    <source>
        <dbReference type="ARBA" id="ARBA00022840"/>
    </source>
</evidence>
<protein>
    <recommendedName>
        <fullName evidence="3">ATP-dependent RecD2 DNA helicase</fullName>
        <ecNumber evidence="3">5.6.2.3</ecNumber>
    </recommendedName>
    <alternativeName>
        <fullName evidence="3">DNA 5'-3' helicase subunit RecD2</fullName>
    </alternativeName>
</protein>
<evidence type="ECO:0000313" key="6">
    <source>
        <dbReference type="EMBL" id="SHK13879.1"/>
    </source>
</evidence>
<dbReference type="Pfam" id="PF18335">
    <property type="entry name" value="SH3_13"/>
    <property type="match status" value="1"/>
</dbReference>
<sequence length="741" mass="83444">MSVEIKGVVKEIVFKNEENGYVVADVDTDDGEITVVGYIPIINVGETMSFTGNFTIHPIYGKQLQVVSSKQIMPSTLEGIISYLSSGLIKGIGPKMAERIVKKFGKDSLDVIQYRPHLLTQVNGIGEKKAKIIAQSFEEQREIKEVMLFLQQYGISVAYAMKIYKKYRDNTIEYIRENPYRLADDITGIGFKMADSIAKKMGVDPESPYRIMCGIKFVLNQYSLEGHTFAKKNELIERASNILSVDKELVEGGINTLTINGEIHQEDIDGEIAVFSMAFYYAETGVCKKIIELANTKFDDIDIDLDEEISRIEKESNIALAEKQKLAIKESVKNGVTVITGGPGTGKTTTVNSIIKIFEKMNLDIALAAPTGRAAKRLTETTGREAKTIHRLLEYSFSEDGIGMRFIKDGDEPLTADVIIVDEVSMIDILLMYHLLKAVMPGTRLILVGDVDQLPSVGPGNVLHDIIGSEIVKVVKLTEIFRQAEESMIVVNAHKINKGLKPILNAKGKDFYFISKRNQDDILNTIKELCLKRLPNFSNCDPIKDIQVLTPMKNSKIGTINLNCELQDILNPKAVHKKEKKIGERLFRVGDKVMQVKNNYNIKWKSKDNLREGEGIFNGDIGYVCDIDEELKILTVLYDDEKYVEYDFAGLDEIELAYSITIHKSQGSEFPIVVMPVSWAPPMLLNRNLLYTAVTRAKELVVLVGAEKYLYMMIKNKRDMNRNSGLKYRFKRIVEVYNQAF</sequence>
<dbReference type="InterPro" id="IPR027785">
    <property type="entry name" value="UvrD-like_helicase_C"/>
</dbReference>
<dbReference type="PANTHER" id="PTHR43788">
    <property type="entry name" value="DNA2/NAM7 HELICASE FAMILY MEMBER"/>
    <property type="match status" value="1"/>
</dbReference>
<feature type="domain" description="AAA+ ATPase" evidence="5">
    <location>
        <begin position="333"/>
        <end position="478"/>
    </location>
</feature>
<dbReference type="GO" id="GO:0009338">
    <property type="term" value="C:exodeoxyribonuclease V complex"/>
    <property type="evidence" value="ECO:0007669"/>
    <property type="project" value="TreeGrafter"/>
</dbReference>
<dbReference type="HAMAP" id="MF_01488">
    <property type="entry name" value="RecD2"/>
    <property type="match status" value="1"/>
</dbReference>
<comment type="similarity">
    <text evidence="3">Belongs to the RecD family. RecD2 subfamily.</text>
</comment>
<accession>A0A1M6Q0X5</accession>
<dbReference type="Gene3D" id="1.10.150.20">
    <property type="entry name" value="5' to 3' exonuclease, C-terminal subdomain"/>
    <property type="match status" value="1"/>
</dbReference>
<feature type="domain" description="Helix-hairpin-helix DNA-binding motif class 1" evidence="4">
    <location>
        <begin position="82"/>
        <end position="103"/>
    </location>
</feature>
<dbReference type="SMART" id="SM00278">
    <property type="entry name" value="HhH1"/>
    <property type="match status" value="3"/>
</dbReference>